<dbReference type="PANTHER" id="PTHR43738">
    <property type="entry name" value="ABC TRANSPORTER, MEMBRANE PROTEIN"/>
    <property type="match status" value="1"/>
</dbReference>
<dbReference type="InterPro" id="IPR051125">
    <property type="entry name" value="ABC-4/HrtB_transporter"/>
</dbReference>
<evidence type="ECO:0000259" key="8">
    <source>
        <dbReference type="Pfam" id="PF12704"/>
    </source>
</evidence>
<evidence type="ECO:0000256" key="4">
    <source>
        <dbReference type="ARBA" id="ARBA00022989"/>
    </source>
</evidence>
<evidence type="ECO:0000259" key="7">
    <source>
        <dbReference type="Pfam" id="PF02687"/>
    </source>
</evidence>
<comment type="caution">
    <text evidence="9">The sequence shown here is derived from an EMBL/GenBank/DDBJ whole genome shotgun (WGS) entry which is preliminary data.</text>
</comment>
<dbReference type="AlphaFoldDB" id="A0A1J5T5T0"/>
<organism evidence="9">
    <name type="scientific">mine drainage metagenome</name>
    <dbReference type="NCBI Taxonomy" id="410659"/>
    <lineage>
        <taxon>unclassified sequences</taxon>
        <taxon>metagenomes</taxon>
        <taxon>ecological metagenomes</taxon>
    </lineage>
</organism>
<dbReference type="InterPro" id="IPR025857">
    <property type="entry name" value="MacB_PCD"/>
</dbReference>
<feature type="transmembrane region" description="Helical" evidence="6">
    <location>
        <begin position="256"/>
        <end position="280"/>
    </location>
</feature>
<keyword evidence="5 6" id="KW-0472">Membrane</keyword>
<protein>
    <submittedName>
        <fullName evidence="9">FtsX-like permease family protein</fullName>
    </submittedName>
</protein>
<feature type="domain" description="ABC3 transporter permease C-terminal" evidence="7">
    <location>
        <begin position="266"/>
        <end position="375"/>
    </location>
</feature>
<keyword evidence="3 6" id="KW-0812">Transmembrane</keyword>
<keyword evidence="2" id="KW-1003">Cell membrane</keyword>
<feature type="transmembrane region" description="Helical" evidence="6">
    <location>
        <begin position="350"/>
        <end position="373"/>
    </location>
</feature>
<dbReference type="InterPro" id="IPR003838">
    <property type="entry name" value="ABC3_permease_C"/>
</dbReference>
<evidence type="ECO:0000256" key="1">
    <source>
        <dbReference type="ARBA" id="ARBA00004651"/>
    </source>
</evidence>
<evidence type="ECO:0000313" key="9">
    <source>
        <dbReference type="EMBL" id="OIR07486.1"/>
    </source>
</evidence>
<dbReference type="Pfam" id="PF02687">
    <property type="entry name" value="FtsX"/>
    <property type="match status" value="1"/>
</dbReference>
<evidence type="ECO:0000256" key="3">
    <source>
        <dbReference type="ARBA" id="ARBA00022692"/>
    </source>
</evidence>
<proteinExistence type="predicted"/>
<feature type="domain" description="MacB-like periplasmic core" evidence="8">
    <location>
        <begin position="24"/>
        <end position="228"/>
    </location>
</feature>
<name>A0A1J5T5T0_9ZZZZ</name>
<keyword evidence="4 6" id="KW-1133">Transmembrane helix</keyword>
<dbReference type="Pfam" id="PF12704">
    <property type="entry name" value="MacB_PCD"/>
    <property type="match status" value="1"/>
</dbReference>
<reference evidence="9" key="1">
    <citation type="submission" date="2016-10" db="EMBL/GenBank/DDBJ databases">
        <title>Sequence of Gallionella enrichment culture.</title>
        <authorList>
            <person name="Poehlein A."/>
            <person name="Muehling M."/>
            <person name="Daniel R."/>
        </authorList>
    </citation>
    <scope>NUCLEOTIDE SEQUENCE</scope>
</reference>
<sequence>MKFLRLVWANLWRKPLRTTLTGLSVFVAFLLFGLLCVVRQSLTAGVSMAGADRLVTRHKVSIIQMLPVSYEARIARIPGVAAVVHQSWFGGIYKDPKNFFPNMPVEPEKYLEMYPEFVLPKAQERAWIADRTGAIIGRSLATRFGWKVGDTVPLMSPIWRRADGSGAWEFHIDGIYDGAKKSTDTSQFFFHYTYFDEGRSFWKGMVGWYTVRVTDPAKAAEVARAIDAEFANSPYETKTEPEGAFAQAFAQQVGDIGAIMMSIQAAVFLTILFVAANTVAQSVRERTEEIGVLKALGFPSGMVFGLVLAESLALALVAGVSGLGLVWLFTLGGSPIPALLPVFYLPTPDIAAGFGLVVLLGVLAAAGPAWGAMRLGVADALRRMS</sequence>
<feature type="transmembrane region" description="Helical" evidence="6">
    <location>
        <begin position="301"/>
        <end position="330"/>
    </location>
</feature>
<gene>
    <name evidence="9" type="ORF">GALL_104450</name>
</gene>
<accession>A0A1J5T5T0</accession>
<evidence type="ECO:0000256" key="6">
    <source>
        <dbReference type="SAM" id="Phobius"/>
    </source>
</evidence>
<comment type="subcellular location">
    <subcellularLocation>
        <location evidence="1">Cell membrane</location>
        <topology evidence="1">Multi-pass membrane protein</topology>
    </subcellularLocation>
</comment>
<evidence type="ECO:0000256" key="5">
    <source>
        <dbReference type="ARBA" id="ARBA00023136"/>
    </source>
</evidence>
<dbReference type="EMBL" id="MLJW01000037">
    <property type="protein sequence ID" value="OIR07486.1"/>
    <property type="molecule type" value="Genomic_DNA"/>
</dbReference>
<evidence type="ECO:0000256" key="2">
    <source>
        <dbReference type="ARBA" id="ARBA00022475"/>
    </source>
</evidence>
<dbReference type="PANTHER" id="PTHR43738:SF3">
    <property type="entry name" value="ABC TRANSPORTER PERMEASE"/>
    <property type="match status" value="1"/>
</dbReference>
<dbReference type="GO" id="GO:0005886">
    <property type="term" value="C:plasma membrane"/>
    <property type="evidence" value="ECO:0007669"/>
    <property type="project" value="UniProtKB-SubCell"/>
</dbReference>